<dbReference type="EMBL" id="JYDH01000061">
    <property type="protein sequence ID" value="KRY34854.1"/>
    <property type="molecule type" value="Genomic_DNA"/>
</dbReference>
<reference evidence="1 2" key="1">
    <citation type="submission" date="2015-01" db="EMBL/GenBank/DDBJ databases">
        <title>Evolution of Trichinella species and genotypes.</title>
        <authorList>
            <person name="Korhonen P.K."/>
            <person name="Edoardo P."/>
            <person name="Giuseppe L.R."/>
            <person name="Gasser R.B."/>
        </authorList>
    </citation>
    <scope>NUCLEOTIDE SEQUENCE [LARGE SCALE GENOMIC DNA]</scope>
    <source>
        <strain evidence="1">ISS3</strain>
    </source>
</reference>
<protein>
    <submittedName>
        <fullName evidence="1">Uncharacterized protein</fullName>
    </submittedName>
</protein>
<evidence type="ECO:0000313" key="2">
    <source>
        <dbReference type="Proteomes" id="UP000054776"/>
    </source>
</evidence>
<dbReference type="InParanoid" id="A0A0V1BCW0"/>
<keyword evidence="2" id="KW-1185">Reference proteome</keyword>
<proteinExistence type="predicted"/>
<dbReference type="Proteomes" id="UP000054776">
    <property type="component" value="Unassembled WGS sequence"/>
</dbReference>
<gene>
    <name evidence="1" type="ORF">T01_6868</name>
</gene>
<sequence length="50" mass="5333">MPLLTSANLPLVTAGCPTKREVRPELSLGGVILHVARWPSSSCQPSDPHL</sequence>
<comment type="caution">
    <text evidence="1">The sequence shown here is derived from an EMBL/GenBank/DDBJ whole genome shotgun (WGS) entry which is preliminary data.</text>
</comment>
<evidence type="ECO:0000313" key="1">
    <source>
        <dbReference type="EMBL" id="KRY34854.1"/>
    </source>
</evidence>
<dbReference type="AlphaFoldDB" id="A0A0V1BCW0"/>
<name>A0A0V1BCW0_TRISP</name>
<organism evidence="1 2">
    <name type="scientific">Trichinella spiralis</name>
    <name type="common">Trichina worm</name>
    <dbReference type="NCBI Taxonomy" id="6334"/>
    <lineage>
        <taxon>Eukaryota</taxon>
        <taxon>Metazoa</taxon>
        <taxon>Ecdysozoa</taxon>
        <taxon>Nematoda</taxon>
        <taxon>Enoplea</taxon>
        <taxon>Dorylaimia</taxon>
        <taxon>Trichinellida</taxon>
        <taxon>Trichinellidae</taxon>
        <taxon>Trichinella</taxon>
    </lineage>
</organism>
<accession>A0A0V1BCW0</accession>